<gene>
    <name evidence="1" type="ORF">ACFOOT_13600</name>
</gene>
<reference evidence="2" key="1">
    <citation type="journal article" date="2019" name="Int. J. Syst. Evol. Microbiol.">
        <title>The Global Catalogue of Microorganisms (GCM) 10K type strain sequencing project: providing services to taxonomists for standard genome sequencing and annotation.</title>
        <authorList>
            <consortium name="The Broad Institute Genomics Platform"/>
            <consortium name="The Broad Institute Genome Sequencing Center for Infectious Disease"/>
            <person name="Wu L."/>
            <person name="Ma J."/>
        </authorList>
    </citation>
    <scope>NUCLEOTIDE SEQUENCE [LARGE SCALE GENOMIC DNA]</scope>
    <source>
        <strain evidence="2">KCTC 42224</strain>
    </source>
</reference>
<dbReference type="GO" id="GO:0016874">
    <property type="term" value="F:ligase activity"/>
    <property type="evidence" value="ECO:0007669"/>
    <property type="project" value="UniProtKB-KW"/>
</dbReference>
<dbReference type="SUPFAM" id="SSF55144">
    <property type="entry name" value="LigT-like"/>
    <property type="match status" value="1"/>
</dbReference>
<dbReference type="Proteomes" id="UP001595683">
    <property type="component" value="Unassembled WGS sequence"/>
</dbReference>
<evidence type="ECO:0000313" key="2">
    <source>
        <dbReference type="Proteomes" id="UP001595683"/>
    </source>
</evidence>
<keyword evidence="2" id="KW-1185">Reference proteome</keyword>
<organism evidence="1 2">
    <name type="scientific">Novosphingobium pokkalii</name>
    <dbReference type="NCBI Taxonomy" id="1770194"/>
    <lineage>
        <taxon>Bacteria</taxon>
        <taxon>Pseudomonadati</taxon>
        <taxon>Pseudomonadota</taxon>
        <taxon>Alphaproteobacteria</taxon>
        <taxon>Sphingomonadales</taxon>
        <taxon>Sphingomonadaceae</taxon>
        <taxon>Novosphingobium</taxon>
    </lineage>
</organism>
<dbReference type="Pfam" id="PF13563">
    <property type="entry name" value="2_5_RNA_ligase2"/>
    <property type="match status" value="1"/>
</dbReference>
<dbReference type="EMBL" id="JBHRYE010000021">
    <property type="protein sequence ID" value="MFC3672453.1"/>
    <property type="molecule type" value="Genomic_DNA"/>
</dbReference>
<protein>
    <submittedName>
        <fullName evidence="1">2'-5' RNA ligase family protein</fullName>
    </submittedName>
</protein>
<sequence length="174" mass="18361">MSGPLVLTARLPAALFGQMQGLRGAHYPPDRNHVPAHVTLFHALPPSAQAEVQRLVARLCAATRAPAAQLAGVADLGTGTAVAVRSPALEAVHADLAEALHGLLGLADQGRPRFHITIQNKVARPEARALQSALVGRFESQTFAFAGLDLHALQRLPQGGGSWQPLGAWSFRGR</sequence>
<comment type="caution">
    <text evidence="1">The sequence shown here is derived from an EMBL/GenBank/DDBJ whole genome shotgun (WGS) entry which is preliminary data.</text>
</comment>
<dbReference type="InterPro" id="IPR009097">
    <property type="entry name" value="Cyclic_Pdiesterase"/>
</dbReference>
<dbReference type="RefSeq" id="WP_229815229.1">
    <property type="nucleotide sequence ID" value="NZ_BMZP01000007.1"/>
</dbReference>
<evidence type="ECO:0000313" key="1">
    <source>
        <dbReference type="EMBL" id="MFC3672453.1"/>
    </source>
</evidence>
<accession>A0ABV7V4X1</accession>
<proteinExistence type="predicted"/>
<dbReference type="Gene3D" id="3.90.1140.10">
    <property type="entry name" value="Cyclic phosphodiesterase"/>
    <property type="match status" value="1"/>
</dbReference>
<name>A0ABV7V4X1_9SPHN</name>
<keyword evidence="1" id="KW-0436">Ligase</keyword>